<dbReference type="AlphaFoldDB" id="R7U1I2"/>
<proteinExistence type="predicted"/>
<feature type="compositionally biased region" description="Basic and acidic residues" evidence="1">
    <location>
        <begin position="94"/>
        <end position="108"/>
    </location>
</feature>
<evidence type="ECO:0000313" key="3">
    <source>
        <dbReference type="EnsemblMetazoa" id="CapteP227652"/>
    </source>
</evidence>
<dbReference type="EMBL" id="AMQN01010881">
    <property type="status" value="NOT_ANNOTATED_CDS"/>
    <property type="molecule type" value="Genomic_DNA"/>
</dbReference>
<evidence type="ECO:0000256" key="1">
    <source>
        <dbReference type="SAM" id="MobiDB-lite"/>
    </source>
</evidence>
<dbReference type="EnsemblMetazoa" id="CapteT227652">
    <property type="protein sequence ID" value="CapteP227652"/>
    <property type="gene ID" value="CapteG227652"/>
</dbReference>
<keyword evidence="4" id="KW-1185">Reference proteome</keyword>
<feature type="region of interest" description="Disordered" evidence="1">
    <location>
        <begin position="30"/>
        <end position="50"/>
    </location>
</feature>
<accession>R7U1I2</accession>
<reference evidence="3" key="3">
    <citation type="submission" date="2015-06" db="UniProtKB">
        <authorList>
            <consortium name="EnsemblMetazoa"/>
        </authorList>
    </citation>
    <scope>IDENTIFICATION</scope>
</reference>
<name>R7U1I2_CAPTE</name>
<dbReference type="HOGENOM" id="CLU_2199451_0_0_1"/>
<reference evidence="4" key="1">
    <citation type="submission" date="2012-12" db="EMBL/GenBank/DDBJ databases">
        <authorList>
            <person name="Hellsten U."/>
            <person name="Grimwood J."/>
            <person name="Chapman J.A."/>
            <person name="Shapiro H."/>
            <person name="Aerts A."/>
            <person name="Otillar R.P."/>
            <person name="Terry A.Y."/>
            <person name="Boore J.L."/>
            <person name="Simakov O."/>
            <person name="Marletaz F."/>
            <person name="Cho S.-J."/>
            <person name="Edsinger-Gonzales E."/>
            <person name="Havlak P."/>
            <person name="Kuo D.-H."/>
            <person name="Larsson T."/>
            <person name="Lv J."/>
            <person name="Arendt D."/>
            <person name="Savage R."/>
            <person name="Osoegawa K."/>
            <person name="de Jong P."/>
            <person name="Lindberg D.R."/>
            <person name="Seaver E.C."/>
            <person name="Weisblat D.A."/>
            <person name="Putnam N.H."/>
            <person name="Grigoriev I.V."/>
            <person name="Rokhsar D.S."/>
        </authorList>
    </citation>
    <scope>NUCLEOTIDE SEQUENCE</scope>
    <source>
        <strain evidence="4">I ESC-2004</strain>
    </source>
</reference>
<organism evidence="2">
    <name type="scientific">Capitella teleta</name>
    <name type="common">Polychaete worm</name>
    <dbReference type="NCBI Taxonomy" id="283909"/>
    <lineage>
        <taxon>Eukaryota</taxon>
        <taxon>Metazoa</taxon>
        <taxon>Spiralia</taxon>
        <taxon>Lophotrochozoa</taxon>
        <taxon>Annelida</taxon>
        <taxon>Polychaeta</taxon>
        <taxon>Sedentaria</taxon>
        <taxon>Scolecida</taxon>
        <taxon>Capitellidae</taxon>
        <taxon>Capitella</taxon>
    </lineage>
</organism>
<feature type="region of interest" description="Disordered" evidence="1">
    <location>
        <begin position="79"/>
        <end position="108"/>
    </location>
</feature>
<dbReference type="Proteomes" id="UP000014760">
    <property type="component" value="Unassembled WGS sequence"/>
</dbReference>
<protein>
    <submittedName>
        <fullName evidence="2 3">Uncharacterized protein</fullName>
    </submittedName>
</protein>
<dbReference type="EMBL" id="KB308552">
    <property type="protein sequence ID" value="ELT97521.1"/>
    <property type="molecule type" value="Genomic_DNA"/>
</dbReference>
<reference evidence="2 4" key="2">
    <citation type="journal article" date="2013" name="Nature">
        <title>Insights into bilaterian evolution from three spiralian genomes.</title>
        <authorList>
            <person name="Simakov O."/>
            <person name="Marletaz F."/>
            <person name="Cho S.J."/>
            <person name="Edsinger-Gonzales E."/>
            <person name="Havlak P."/>
            <person name="Hellsten U."/>
            <person name="Kuo D.H."/>
            <person name="Larsson T."/>
            <person name="Lv J."/>
            <person name="Arendt D."/>
            <person name="Savage R."/>
            <person name="Osoegawa K."/>
            <person name="de Jong P."/>
            <person name="Grimwood J."/>
            <person name="Chapman J.A."/>
            <person name="Shapiro H."/>
            <person name="Aerts A."/>
            <person name="Otillar R.P."/>
            <person name="Terry A.Y."/>
            <person name="Boore J.L."/>
            <person name="Grigoriev I.V."/>
            <person name="Lindberg D.R."/>
            <person name="Seaver E.C."/>
            <person name="Weisblat D.A."/>
            <person name="Putnam N.H."/>
            <person name="Rokhsar D.S."/>
        </authorList>
    </citation>
    <scope>NUCLEOTIDE SEQUENCE</scope>
    <source>
        <strain evidence="2 4">I ESC-2004</strain>
    </source>
</reference>
<evidence type="ECO:0000313" key="2">
    <source>
        <dbReference type="EMBL" id="ELT97521.1"/>
    </source>
</evidence>
<gene>
    <name evidence="2" type="ORF">CAPTEDRAFT_227652</name>
</gene>
<sequence length="108" mass="11805">MASIPCAAYQASHIHDHLRKQHRFEVRLRAASVGSDPSPPSSPEPFGQKTFFSSVSTEEIGRKVSVVHQGLMRNFWNSISSDKGKNGLGGSDGTLDRKAMTEIEHLGN</sequence>
<evidence type="ECO:0000313" key="4">
    <source>
        <dbReference type="Proteomes" id="UP000014760"/>
    </source>
</evidence>